<evidence type="ECO:0000313" key="1">
    <source>
        <dbReference type="EMBL" id="KAJ9048355.1"/>
    </source>
</evidence>
<protein>
    <submittedName>
        <fullName evidence="1">Uncharacterized protein</fullName>
    </submittedName>
</protein>
<keyword evidence="2" id="KW-1185">Reference proteome</keyword>
<gene>
    <name evidence="1" type="ORF">DSO57_1035815</name>
</gene>
<name>A0ACC2REJ4_9FUNG</name>
<comment type="caution">
    <text evidence="1">The sequence shown here is derived from an EMBL/GenBank/DDBJ whole genome shotgun (WGS) entry which is preliminary data.</text>
</comment>
<dbReference type="Proteomes" id="UP001165960">
    <property type="component" value="Unassembled WGS sequence"/>
</dbReference>
<reference evidence="1" key="1">
    <citation type="submission" date="2022-04" db="EMBL/GenBank/DDBJ databases">
        <title>Genome of the entomopathogenic fungus Entomophthora muscae.</title>
        <authorList>
            <person name="Elya C."/>
            <person name="Lovett B.R."/>
            <person name="Lee E."/>
            <person name="Macias A.M."/>
            <person name="Hajek A.E."/>
            <person name="De Bivort B.L."/>
            <person name="Kasson M.T."/>
            <person name="De Fine Licht H.H."/>
            <person name="Stajich J.E."/>
        </authorList>
    </citation>
    <scope>NUCLEOTIDE SEQUENCE</scope>
    <source>
        <strain evidence="1">Berkeley</strain>
    </source>
</reference>
<accession>A0ACC2REJ4</accession>
<dbReference type="EMBL" id="QTSX02007426">
    <property type="protein sequence ID" value="KAJ9048355.1"/>
    <property type="molecule type" value="Genomic_DNA"/>
</dbReference>
<sequence>MSYQHKSPTYLHLAYILCCPAGVLEHASPHHGTHHVSPQSLLAALEFPRTVPPNNSLWRLRRFPTSTIAIICNGNPRLTHSSVTPNAVGAIISHAGPRSQTHTKLSP</sequence>
<evidence type="ECO:0000313" key="2">
    <source>
        <dbReference type="Proteomes" id="UP001165960"/>
    </source>
</evidence>
<organism evidence="1 2">
    <name type="scientific">Entomophthora muscae</name>
    <dbReference type="NCBI Taxonomy" id="34485"/>
    <lineage>
        <taxon>Eukaryota</taxon>
        <taxon>Fungi</taxon>
        <taxon>Fungi incertae sedis</taxon>
        <taxon>Zoopagomycota</taxon>
        <taxon>Entomophthoromycotina</taxon>
        <taxon>Entomophthoromycetes</taxon>
        <taxon>Entomophthorales</taxon>
        <taxon>Entomophthoraceae</taxon>
        <taxon>Entomophthora</taxon>
    </lineage>
</organism>
<proteinExistence type="predicted"/>